<protein>
    <submittedName>
        <fullName evidence="2">Uncharacterized protein</fullName>
    </submittedName>
</protein>
<dbReference type="EMBL" id="JAGGJA010000010">
    <property type="protein sequence ID" value="MCW9708093.1"/>
    <property type="molecule type" value="Genomic_DNA"/>
</dbReference>
<dbReference type="RefSeq" id="WP_265766879.1">
    <property type="nucleotide sequence ID" value="NZ_JAGGJA010000010.1"/>
</dbReference>
<name>A0ABT3PQE9_9BACT</name>
<sequence length="61" mass="6933">MKSHERRIEKLEDKTMNTRPDAPDNLGDLYATEDDPKSEMSKALDALYNPNRGTKNPNDAI</sequence>
<proteinExistence type="predicted"/>
<feature type="compositionally biased region" description="Basic and acidic residues" evidence="1">
    <location>
        <begin position="1"/>
        <end position="16"/>
    </location>
</feature>
<evidence type="ECO:0000256" key="1">
    <source>
        <dbReference type="SAM" id="MobiDB-lite"/>
    </source>
</evidence>
<reference evidence="2 3" key="1">
    <citation type="submission" date="2021-03" db="EMBL/GenBank/DDBJ databases">
        <title>Aliifodinibius sp. nov., a new bacterium isolated from saline soil.</title>
        <authorList>
            <person name="Galisteo C."/>
            <person name="De La Haba R."/>
            <person name="Sanchez-Porro C."/>
            <person name="Ventosa A."/>
        </authorList>
    </citation>
    <scope>NUCLEOTIDE SEQUENCE [LARGE SCALE GENOMIC DNA]</scope>
    <source>
        <strain evidence="2 3">1BSP15-2V2</strain>
    </source>
</reference>
<organism evidence="2 3">
    <name type="scientific">Fodinibius salsisoli</name>
    <dbReference type="NCBI Taxonomy" id="2820877"/>
    <lineage>
        <taxon>Bacteria</taxon>
        <taxon>Pseudomonadati</taxon>
        <taxon>Balneolota</taxon>
        <taxon>Balneolia</taxon>
        <taxon>Balneolales</taxon>
        <taxon>Balneolaceae</taxon>
        <taxon>Fodinibius</taxon>
    </lineage>
</organism>
<evidence type="ECO:0000313" key="2">
    <source>
        <dbReference type="EMBL" id="MCW9708093.1"/>
    </source>
</evidence>
<feature type="compositionally biased region" description="Polar residues" evidence="1">
    <location>
        <begin position="51"/>
        <end position="61"/>
    </location>
</feature>
<evidence type="ECO:0000313" key="3">
    <source>
        <dbReference type="Proteomes" id="UP001207918"/>
    </source>
</evidence>
<comment type="caution">
    <text evidence="2">The sequence shown here is derived from an EMBL/GenBank/DDBJ whole genome shotgun (WGS) entry which is preliminary data.</text>
</comment>
<keyword evidence="3" id="KW-1185">Reference proteome</keyword>
<gene>
    <name evidence="2" type="ORF">J6I44_14600</name>
</gene>
<feature type="region of interest" description="Disordered" evidence="1">
    <location>
        <begin position="1"/>
        <end position="61"/>
    </location>
</feature>
<dbReference type="Proteomes" id="UP001207918">
    <property type="component" value="Unassembled WGS sequence"/>
</dbReference>
<accession>A0ABT3PQE9</accession>